<dbReference type="InterPro" id="IPR011022">
    <property type="entry name" value="Arrestin_C-like"/>
</dbReference>
<dbReference type="InterPro" id="IPR011021">
    <property type="entry name" value="Arrestin-like_N"/>
</dbReference>
<evidence type="ECO:0000259" key="4">
    <source>
        <dbReference type="SMART" id="SM01017"/>
    </source>
</evidence>
<dbReference type="GO" id="GO:0030674">
    <property type="term" value="F:protein-macromolecule adaptor activity"/>
    <property type="evidence" value="ECO:0007669"/>
    <property type="project" value="TreeGrafter"/>
</dbReference>
<reference evidence="5 6" key="1">
    <citation type="journal article" date="2018" name="Nat. Ecol. Evol.">
        <title>Pezizomycetes genomes reveal the molecular basis of ectomycorrhizal truffle lifestyle.</title>
        <authorList>
            <person name="Murat C."/>
            <person name="Payen T."/>
            <person name="Noel B."/>
            <person name="Kuo A."/>
            <person name="Morin E."/>
            <person name="Chen J."/>
            <person name="Kohler A."/>
            <person name="Krizsan K."/>
            <person name="Balestrini R."/>
            <person name="Da Silva C."/>
            <person name="Montanini B."/>
            <person name="Hainaut M."/>
            <person name="Levati E."/>
            <person name="Barry K.W."/>
            <person name="Belfiori B."/>
            <person name="Cichocki N."/>
            <person name="Clum A."/>
            <person name="Dockter R.B."/>
            <person name="Fauchery L."/>
            <person name="Guy J."/>
            <person name="Iotti M."/>
            <person name="Le Tacon F."/>
            <person name="Lindquist E.A."/>
            <person name="Lipzen A."/>
            <person name="Malagnac F."/>
            <person name="Mello A."/>
            <person name="Molinier V."/>
            <person name="Miyauchi S."/>
            <person name="Poulain J."/>
            <person name="Riccioni C."/>
            <person name="Rubini A."/>
            <person name="Sitrit Y."/>
            <person name="Splivallo R."/>
            <person name="Traeger S."/>
            <person name="Wang M."/>
            <person name="Zifcakova L."/>
            <person name="Wipf D."/>
            <person name="Zambonelli A."/>
            <person name="Paolocci F."/>
            <person name="Nowrousian M."/>
            <person name="Ottonello S."/>
            <person name="Baldrian P."/>
            <person name="Spatafora J.W."/>
            <person name="Henrissat B."/>
            <person name="Nagy L.G."/>
            <person name="Aury J.M."/>
            <person name="Wincker P."/>
            <person name="Grigoriev I.V."/>
            <person name="Bonfante P."/>
            <person name="Martin F.M."/>
        </authorList>
    </citation>
    <scope>NUCLEOTIDE SEQUENCE [LARGE SCALE GENOMIC DNA]</scope>
    <source>
        <strain evidence="5 6">ATCC MYA-4762</strain>
    </source>
</reference>
<evidence type="ECO:0000313" key="5">
    <source>
        <dbReference type="EMBL" id="RPB29536.1"/>
    </source>
</evidence>
<dbReference type="InterPro" id="IPR014752">
    <property type="entry name" value="Arrestin-like_C"/>
</dbReference>
<comment type="subunit">
    <text evidence="2">Interacts with hulA.</text>
</comment>
<dbReference type="GO" id="GO:0070086">
    <property type="term" value="P:ubiquitin-dependent endocytosis"/>
    <property type="evidence" value="ECO:0007669"/>
    <property type="project" value="TreeGrafter"/>
</dbReference>
<protein>
    <recommendedName>
        <fullName evidence="4">Arrestin C-terminal-like domain-containing protein</fullName>
    </recommendedName>
</protein>
<dbReference type="InterPro" id="IPR050357">
    <property type="entry name" value="Arrestin_domain-protein"/>
</dbReference>
<feature type="compositionally biased region" description="Polar residues" evidence="3">
    <location>
        <begin position="483"/>
        <end position="499"/>
    </location>
</feature>
<keyword evidence="6" id="KW-1185">Reference proteome</keyword>
<evidence type="ECO:0000313" key="6">
    <source>
        <dbReference type="Proteomes" id="UP000267821"/>
    </source>
</evidence>
<feature type="region of interest" description="Disordered" evidence="3">
    <location>
        <begin position="419"/>
        <end position="442"/>
    </location>
</feature>
<comment type="similarity">
    <text evidence="1">Belongs to the arrestin family.</text>
</comment>
<dbReference type="GO" id="GO:0031625">
    <property type="term" value="F:ubiquitin protein ligase binding"/>
    <property type="evidence" value="ECO:0007669"/>
    <property type="project" value="TreeGrafter"/>
</dbReference>
<dbReference type="Pfam" id="PF02752">
    <property type="entry name" value="Arrestin_C"/>
    <property type="match status" value="1"/>
</dbReference>
<evidence type="ECO:0000256" key="2">
    <source>
        <dbReference type="ARBA" id="ARBA00038766"/>
    </source>
</evidence>
<dbReference type="PANTHER" id="PTHR11188">
    <property type="entry name" value="ARRESTIN DOMAIN CONTAINING PROTEIN"/>
    <property type="match status" value="1"/>
</dbReference>
<name>A0A3N4M2Z6_9PEZI</name>
<proteinExistence type="inferred from homology"/>
<feature type="region of interest" description="Disordered" evidence="3">
    <location>
        <begin position="525"/>
        <end position="576"/>
    </location>
</feature>
<evidence type="ECO:0000256" key="1">
    <source>
        <dbReference type="ARBA" id="ARBA00005298"/>
    </source>
</evidence>
<dbReference type="SUPFAM" id="SSF81296">
    <property type="entry name" value="E set domains"/>
    <property type="match status" value="1"/>
</dbReference>
<feature type="domain" description="Arrestin C-terminal-like" evidence="4">
    <location>
        <begin position="181"/>
        <end position="324"/>
    </location>
</feature>
<gene>
    <name evidence="5" type="ORF">L211DRAFT_23310</name>
</gene>
<evidence type="ECO:0000256" key="3">
    <source>
        <dbReference type="SAM" id="MobiDB-lite"/>
    </source>
</evidence>
<organism evidence="5 6">
    <name type="scientific">Terfezia boudieri ATCC MYA-4762</name>
    <dbReference type="NCBI Taxonomy" id="1051890"/>
    <lineage>
        <taxon>Eukaryota</taxon>
        <taxon>Fungi</taxon>
        <taxon>Dikarya</taxon>
        <taxon>Ascomycota</taxon>
        <taxon>Pezizomycotina</taxon>
        <taxon>Pezizomycetes</taxon>
        <taxon>Pezizales</taxon>
        <taxon>Pezizaceae</taxon>
        <taxon>Terfezia</taxon>
    </lineage>
</organism>
<dbReference type="InterPro" id="IPR014756">
    <property type="entry name" value="Ig_E-set"/>
</dbReference>
<sequence length="615" mass="68041">MPIGMEFHQGNRHSVTLLDIRLDNNVVILRGTPTEAAGAVLRGSVTVILKESLSVRAIRLKLVAVERVGWHESVNRSRSVKHEKVIYEKDWQFLNFEHDPKKCFVLGAGNYEYPFEHIFPGNAPESVEGLDSAYVVYRMKATIERPTFSHDIHTNKHLRVVRTLSPEDEALSSTMAVENVWPEKCEYSISIPAKACVFGTVIPLNIGIMPLLKGLTIGKVSCTLREFDTFSMPERNSKRQDTRNIQITTHQHGSYENSEDGLERWVMHTNIELPTSLSKCVQDCEVGPIKVRHKLRVSVQLHNPDGHTSELRASLPVQLFISPNHLMDEDNEIHSALSIDHLQDVTAIPPRYDEHMYDRLWDDIPHDYNTPLPSCANTPLASGANTPALLSRNNSSENLTAIGAFTSLSPPNLDLTTRLGRSRSAERLGTSSSSSAISLDRPPAEDLQATLAADENALVASSASTTGHNIAIDSRGRRVGTRSAGNTRPNSPDGTSRANSMPHHHFPILPHTQLDAHALSRVPSYRTAMKPRPRDLGGDISSLPRYDGEGLSRPTTSPPDSPPRSREPSPSRSIVGRIGFTLRSGHTYSRSTGHVGRGHHSFSEMGLRILQARGR</sequence>
<dbReference type="InParanoid" id="A0A3N4M2Z6"/>
<dbReference type="AlphaFoldDB" id="A0A3N4M2Z6"/>
<dbReference type="GO" id="GO:0005829">
    <property type="term" value="C:cytosol"/>
    <property type="evidence" value="ECO:0007669"/>
    <property type="project" value="TreeGrafter"/>
</dbReference>
<dbReference type="OrthoDB" id="2333384at2759"/>
<dbReference type="PANTHER" id="PTHR11188:SF17">
    <property type="entry name" value="FI21816P1"/>
    <property type="match status" value="1"/>
</dbReference>
<accession>A0A3N4M2Z6</accession>
<dbReference type="EMBL" id="ML121527">
    <property type="protein sequence ID" value="RPB29536.1"/>
    <property type="molecule type" value="Genomic_DNA"/>
</dbReference>
<dbReference type="FunCoup" id="A0A3N4M2Z6">
    <property type="interactions" value="79"/>
</dbReference>
<dbReference type="Proteomes" id="UP000267821">
    <property type="component" value="Unassembled WGS sequence"/>
</dbReference>
<feature type="region of interest" description="Disordered" evidence="3">
    <location>
        <begin position="469"/>
        <end position="508"/>
    </location>
</feature>
<dbReference type="SMART" id="SM01017">
    <property type="entry name" value="Arrestin_C"/>
    <property type="match status" value="1"/>
</dbReference>
<dbReference type="STRING" id="1051890.A0A3N4M2Z6"/>
<dbReference type="Pfam" id="PF00339">
    <property type="entry name" value="Arrestin_N"/>
    <property type="match status" value="1"/>
</dbReference>
<dbReference type="Gene3D" id="2.60.40.640">
    <property type="match status" value="1"/>
</dbReference>
<dbReference type="GO" id="GO:0005886">
    <property type="term" value="C:plasma membrane"/>
    <property type="evidence" value="ECO:0007669"/>
    <property type="project" value="TreeGrafter"/>
</dbReference>